<dbReference type="Pfam" id="PF25039">
    <property type="entry name" value="BLTP1_M"/>
    <property type="match status" value="1"/>
</dbReference>
<dbReference type="AlphaFoldDB" id="A0A5B7CFS0"/>
<dbReference type="OrthoDB" id="10051416at2759"/>
<evidence type="ECO:0000256" key="1">
    <source>
        <dbReference type="SAM" id="MobiDB-lite"/>
    </source>
</evidence>
<keyword evidence="4" id="KW-1185">Reference proteome</keyword>
<dbReference type="GO" id="GO:0098793">
    <property type="term" value="C:presynapse"/>
    <property type="evidence" value="ECO:0007669"/>
    <property type="project" value="GOC"/>
</dbReference>
<dbReference type="PANTHER" id="PTHR31640:SF1">
    <property type="entry name" value="BRIDGE-LIKE LIPID TRANSFER PROTEIN FAMILY MEMBER 1"/>
    <property type="match status" value="1"/>
</dbReference>
<dbReference type="GO" id="GO:0048488">
    <property type="term" value="P:synaptic vesicle endocytosis"/>
    <property type="evidence" value="ECO:0007669"/>
    <property type="project" value="TreeGrafter"/>
</dbReference>
<gene>
    <name evidence="3" type="ORF">E2C01_000663</name>
</gene>
<protein>
    <recommendedName>
        <fullName evidence="2">Bridge-like lipid transfer protein family member 1 middle region domain-containing protein</fullName>
    </recommendedName>
</protein>
<evidence type="ECO:0000313" key="4">
    <source>
        <dbReference type="Proteomes" id="UP000324222"/>
    </source>
</evidence>
<dbReference type="InterPro" id="IPR056741">
    <property type="entry name" value="BLTP1_M"/>
</dbReference>
<proteinExistence type="predicted"/>
<name>A0A5B7CFS0_PORTR</name>
<dbReference type="InterPro" id="IPR033616">
    <property type="entry name" value="BLTP1"/>
</dbReference>
<accession>A0A5B7CFS0</accession>
<reference evidence="3 4" key="1">
    <citation type="submission" date="2019-05" db="EMBL/GenBank/DDBJ databases">
        <title>Another draft genome of Portunus trituberculatus and its Hox gene families provides insights of decapod evolution.</title>
        <authorList>
            <person name="Jeong J.-H."/>
            <person name="Song I."/>
            <person name="Kim S."/>
            <person name="Choi T."/>
            <person name="Kim D."/>
            <person name="Ryu S."/>
            <person name="Kim W."/>
        </authorList>
    </citation>
    <scope>NUCLEOTIDE SEQUENCE [LARGE SCALE GENOMIC DNA]</scope>
    <source>
        <tissue evidence="3">Muscle</tissue>
    </source>
</reference>
<feature type="region of interest" description="Disordered" evidence="1">
    <location>
        <begin position="309"/>
        <end position="360"/>
    </location>
</feature>
<feature type="domain" description="Bridge-like lipid transfer protein family member 1 middle region" evidence="2">
    <location>
        <begin position="129"/>
        <end position="271"/>
    </location>
</feature>
<evidence type="ECO:0000313" key="3">
    <source>
        <dbReference type="EMBL" id="MPC08088.1"/>
    </source>
</evidence>
<dbReference type="EMBL" id="VSRR010000017">
    <property type="protein sequence ID" value="MPC08088.1"/>
    <property type="molecule type" value="Genomic_DNA"/>
</dbReference>
<sequence>MRGHAMFSAEERTLDEETLEYAWLVELTIGTLSGKLTTPQLQNIITALEAFIFTVEDTENSLRHPKPYMLCYHGVPQPQCVHTTGDHFCPTTDLIKYKMVRASIDGISLNLVESGTLLSLQVRESQLDWNLLSTASPSINAWMNPSDRLTVAVIHFLHASESRRLGVMASLMAEALDVQSIHVPIKNKYVKLMPLSQTLQEDPSCQLCNVLRRYLLQSSSRTIEANLLPPHLPKLATLRQGVVVLSRQWKNALYMPLLMEQTFRNKQTRPAFTFKSHAPPEGRSTPKFDQTFVTSEVTDEKTTLLEAEGGSLHSHPPHDSEGSGTLCGEDVTDGVMSSESTQLPPRKTLPSYPPRSSRASVILPVLNTAFESPAR</sequence>
<dbReference type="PANTHER" id="PTHR31640">
    <property type="entry name" value="TRANSMEMBRANE PROTEIN KIAA1109"/>
    <property type="match status" value="1"/>
</dbReference>
<evidence type="ECO:0000259" key="2">
    <source>
        <dbReference type="Pfam" id="PF25039"/>
    </source>
</evidence>
<organism evidence="3 4">
    <name type="scientific">Portunus trituberculatus</name>
    <name type="common">Swimming crab</name>
    <name type="synonym">Neptunus trituberculatus</name>
    <dbReference type="NCBI Taxonomy" id="210409"/>
    <lineage>
        <taxon>Eukaryota</taxon>
        <taxon>Metazoa</taxon>
        <taxon>Ecdysozoa</taxon>
        <taxon>Arthropoda</taxon>
        <taxon>Crustacea</taxon>
        <taxon>Multicrustacea</taxon>
        <taxon>Malacostraca</taxon>
        <taxon>Eumalacostraca</taxon>
        <taxon>Eucarida</taxon>
        <taxon>Decapoda</taxon>
        <taxon>Pleocyemata</taxon>
        <taxon>Brachyura</taxon>
        <taxon>Eubrachyura</taxon>
        <taxon>Portunoidea</taxon>
        <taxon>Portunidae</taxon>
        <taxon>Portuninae</taxon>
        <taxon>Portunus</taxon>
    </lineage>
</organism>
<comment type="caution">
    <text evidence="3">The sequence shown here is derived from an EMBL/GenBank/DDBJ whole genome shotgun (WGS) entry which is preliminary data.</text>
</comment>
<dbReference type="Proteomes" id="UP000324222">
    <property type="component" value="Unassembled WGS sequence"/>
</dbReference>